<dbReference type="InterPro" id="IPR007621">
    <property type="entry name" value="TPM_dom"/>
</dbReference>
<keyword evidence="2" id="KW-0732">Signal</keyword>
<evidence type="ECO:0000313" key="5">
    <source>
        <dbReference type="Proteomes" id="UP000254051"/>
    </source>
</evidence>
<evidence type="ECO:0000259" key="3">
    <source>
        <dbReference type="Pfam" id="PF04536"/>
    </source>
</evidence>
<organism evidence="4 5">
    <name type="scientific">Faecalicatena contorta</name>
    <dbReference type="NCBI Taxonomy" id="39482"/>
    <lineage>
        <taxon>Bacteria</taxon>
        <taxon>Bacillati</taxon>
        <taxon>Bacillota</taxon>
        <taxon>Clostridia</taxon>
        <taxon>Lachnospirales</taxon>
        <taxon>Lachnospiraceae</taxon>
        <taxon>Faecalicatena</taxon>
    </lineage>
</organism>
<dbReference type="AlphaFoldDB" id="A0A316A2D6"/>
<dbReference type="PANTHER" id="PTHR30373:SF2">
    <property type="entry name" value="UPF0603 PROTEIN YGCG"/>
    <property type="match status" value="1"/>
</dbReference>
<feature type="signal peptide" evidence="2">
    <location>
        <begin position="1"/>
        <end position="24"/>
    </location>
</feature>
<dbReference type="PANTHER" id="PTHR30373">
    <property type="entry name" value="UPF0603 PROTEIN YGCG"/>
    <property type="match status" value="1"/>
</dbReference>
<dbReference type="OrthoDB" id="9806054at2"/>
<reference evidence="5" key="1">
    <citation type="submission" date="2017-07" db="EMBL/GenBank/DDBJ databases">
        <authorList>
            <person name="Varghese N."/>
            <person name="Submissions S."/>
        </authorList>
    </citation>
    <scope>NUCLEOTIDE SEQUENCE [LARGE SCALE GENOMIC DNA]</scope>
    <source>
        <strain evidence="5">NLAE-zl-C134</strain>
    </source>
</reference>
<dbReference type="RefSeq" id="WP_109708407.1">
    <property type="nucleotide sequence ID" value="NZ_QGDS01000001.1"/>
</dbReference>
<keyword evidence="5" id="KW-1185">Reference proteome</keyword>
<accession>A0A316A2D6</accession>
<feature type="region of interest" description="Disordered" evidence="1">
    <location>
        <begin position="160"/>
        <end position="230"/>
    </location>
</feature>
<proteinExistence type="predicted"/>
<evidence type="ECO:0000313" key="4">
    <source>
        <dbReference type="EMBL" id="SUQ12384.1"/>
    </source>
</evidence>
<sequence>MKKRIWSIFLTVVLCLLAVAPVYAAGERQLPRLVDDAGLLSDSERNELLEQLDKTSEEYNCDVAIVTVNSLEGKTATEYADDFYDYNGYGMGSGDDGILFLISMGERDWAITTYGYAITVFTDAEQEYITDQIMPDLSGGNYKEAFSDFTFYSENLLQQAESDKPDNSKNPWQQSESNKLYNNENPSQQAGSDNLYNNENPPQQAESGKLYNNENPSQQADSDELDNSDNLQKSRFSPFLILVSLGGGMFLSLCVTVSMESKLKTVSFQKNASKYVKDNSVNITTRHDRFLYNKVDKHAKPKPKSSSGSSINRSTNRNTSSTHRSSSGRSHGGSSGKF</sequence>
<feature type="compositionally biased region" description="Polar residues" evidence="1">
    <location>
        <begin position="168"/>
        <end position="220"/>
    </location>
</feature>
<feature type="chain" id="PRO_5043163575" evidence="2">
    <location>
        <begin position="25"/>
        <end position="338"/>
    </location>
</feature>
<dbReference type="Pfam" id="PF04536">
    <property type="entry name" value="TPM_phosphatase"/>
    <property type="match status" value="1"/>
</dbReference>
<feature type="domain" description="TPM" evidence="3">
    <location>
        <begin position="34"/>
        <end position="149"/>
    </location>
</feature>
<evidence type="ECO:0000256" key="1">
    <source>
        <dbReference type="SAM" id="MobiDB-lite"/>
    </source>
</evidence>
<dbReference type="Gene3D" id="3.10.310.50">
    <property type="match status" value="1"/>
</dbReference>
<evidence type="ECO:0000256" key="2">
    <source>
        <dbReference type="SAM" id="SignalP"/>
    </source>
</evidence>
<name>A0A316A2D6_9FIRM</name>
<feature type="compositionally biased region" description="Low complexity" evidence="1">
    <location>
        <begin position="305"/>
        <end position="329"/>
    </location>
</feature>
<protein>
    <submittedName>
        <fullName evidence="4">TLP18.3, Psb32 and MOLO-1 founding protein of phosphatase</fullName>
    </submittedName>
</protein>
<dbReference type="Proteomes" id="UP000254051">
    <property type="component" value="Unassembled WGS sequence"/>
</dbReference>
<feature type="region of interest" description="Disordered" evidence="1">
    <location>
        <begin position="292"/>
        <end position="338"/>
    </location>
</feature>
<dbReference type="EMBL" id="UHJJ01000001">
    <property type="protein sequence ID" value="SUQ12384.1"/>
    <property type="molecule type" value="Genomic_DNA"/>
</dbReference>
<gene>
    <name evidence="4" type="ORF">SAMN05216529_101275</name>
</gene>